<name>A0A1I2PF90_9FIRM</name>
<protein>
    <submittedName>
        <fullName evidence="3">TRSP domain C terminus to PRTase_2</fullName>
    </submittedName>
</protein>
<proteinExistence type="predicted"/>
<sequence>MNTMITPALFTREKSYTVLDNLEVGISVEESFYHLSPGHLFAMAARNNAKRSYLFVSKLIGKHIPVHPRVPFITGYLLASRLAQTLGLPVSKKAIAQAVSCLTHDMAHFFKPQPYHWPGKTLFVGFAETATALGHSVFGSFSGNTGYLHTTRENIKGFHDTVYFTEDHCHAPDQRLLINSLDIVKDNELVVLIDDEVTSGNTCLNIIKSIHAKYPQPKYIILTILDWRSKDFQEKFRRMEQELGAPIEVLSLLKGRFWSKGNSPVVNSSFIATGGAIPQVHILQPQLEPQIELINSNGEKVTYLGYTGRFGLTAKDNSNLLVKAGELGEKLCKIRQGNKTLCLGTGEFMYLPFLIASFMGDGVRVQSTTRSPVHPLLKKDYAVQYAITFEDPFNPGIKNFVYNIPPGCYDEVFVFWERRALPQQAAPLVQSFKQLGIDKIHFVSLCN</sequence>
<organism evidence="3 4">
    <name type="scientific">Desulfotruncus arcticus DSM 17038</name>
    <dbReference type="NCBI Taxonomy" id="1121424"/>
    <lineage>
        <taxon>Bacteria</taxon>
        <taxon>Bacillati</taxon>
        <taxon>Bacillota</taxon>
        <taxon>Clostridia</taxon>
        <taxon>Eubacteriales</taxon>
        <taxon>Desulfallaceae</taxon>
        <taxon>Desulfotruncus</taxon>
    </lineage>
</organism>
<gene>
    <name evidence="3" type="ORF">SAMN05660649_00844</name>
</gene>
<dbReference type="AlphaFoldDB" id="A0A1I2PF90"/>
<dbReference type="InterPro" id="IPR041688">
    <property type="entry name" value="PRTase_2"/>
</dbReference>
<evidence type="ECO:0000259" key="2">
    <source>
        <dbReference type="Pfam" id="PF15609"/>
    </source>
</evidence>
<keyword evidence="4" id="KW-1185">Reference proteome</keyword>
<accession>A0A1I2PF90</accession>
<dbReference type="InterPro" id="IPR029057">
    <property type="entry name" value="PRTase-like"/>
</dbReference>
<dbReference type="Pfam" id="PF12500">
    <property type="entry name" value="TRSP"/>
    <property type="match status" value="1"/>
</dbReference>
<dbReference type="EMBL" id="FOOX01000002">
    <property type="protein sequence ID" value="SFG14133.1"/>
    <property type="molecule type" value="Genomic_DNA"/>
</dbReference>
<evidence type="ECO:0000313" key="4">
    <source>
        <dbReference type="Proteomes" id="UP000199337"/>
    </source>
</evidence>
<dbReference type="PIRSF" id="PIRSF020967">
    <property type="entry name" value="UCP020967"/>
    <property type="match status" value="1"/>
</dbReference>
<reference evidence="4" key="1">
    <citation type="submission" date="2016-10" db="EMBL/GenBank/DDBJ databases">
        <authorList>
            <person name="Varghese N."/>
            <person name="Submissions S."/>
        </authorList>
    </citation>
    <scope>NUCLEOTIDE SEQUENCE [LARGE SCALE GENOMIC DNA]</scope>
    <source>
        <strain evidence="4">DSM 17038</strain>
    </source>
</reference>
<dbReference type="SUPFAM" id="SSF53271">
    <property type="entry name" value="PRTase-like"/>
    <property type="match status" value="1"/>
</dbReference>
<dbReference type="InterPro" id="IPR011214">
    <property type="entry name" value="UCP020967"/>
</dbReference>
<feature type="domain" description="TRSP" evidence="1">
    <location>
        <begin position="306"/>
        <end position="431"/>
    </location>
</feature>
<dbReference type="STRING" id="341036.SAMN05660649_00844"/>
<feature type="domain" description="Orotate phosphoribosyltransferase-like" evidence="2">
    <location>
        <begin position="40"/>
        <end position="256"/>
    </location>
</feature>
<evidence type="ECO:0000259" key="1">
    <source>
        <dbReference type="Pfam" id="PF12500"/>
    </source>
</evidence>
<dbReference type="InterPro" id="IPR022537">
    <property type="entry name" value="TRSP_dom"/>
</dbReference>
<evidence type="ECO:0000313" key="3">
    <source>
        <dbReference type="EMBL" id="SFG14133.1"/>
    </source>
</evidence>
<dbReference type="Proteomes" id="UP000199337">
    <property type="component" value="Unassembled WGS sequence"/>
</dbReference>
<dbReference type="Pfam" id="PF15609">
    <property type="entry name" value="PRTase_2"/>
    <property type="match status" value="1"/>
</dbReference>